<geneLocation type="plasmid" evidence="1">
    <name>pKP04VIM</name>
</geneLocation>
<proteinExistence type="predicted"/>
<evidence type="ECO:0000313" key="1">
    <source>
        <dbReference type="EMBL" id="ANS55290.1"/>
    </source>
</evidence>
<sequence>MKLDDLTGDDRTLVVVALQALHRERANAYHAACTACQLSGKQPPAEALFGVDECISALRRIGALPMR</sequence>
<accession>A0A1B1LQG3</accession>
<dbReference type="EMBL" id="KU318421">
    <property type="protein sequence ID" value="ANS55290.1"/>
    <property type="molecule type" value="Genomic_DNA"/>
</dbReference>
<reference evidence="1" key="1">
    <citation type="submission" date="2015-12" db="EMBL/GenBank/DDBJ databases">
        <title>Klebsiella pneumoniae strain KP04 plasmid pKP04VIM, complete sequence.</title>
        <authorList>
            <person name="Li R."/>
            <person name="Lin D."/>
            <person name="Chen C."/>
        </authorList>
    </citation>
    <scope>NUCLEOTIDE SEQUENCE</scope>
    <source>
        <plasmid evidence="1">pKP04VIM</plasmid>
    </source>
</reference>
<dbReference type="RefSeq" id="WP_071600422.1">
    <property type="nucleotide sequence ID" value="NZ_MF344562.1"/>
</dbReference>
<organism evidence="1">
    <name type="scientific">Klebsiella pneumoniae</name>
    <dbReference type="NCBI Taxonomy" id="573"/>
    <lineage>
        <taxon>Bacteria</taxon>
        <taxon>Pseudomonadati</taxon>
        <taxon>Pseudomonadota</taxon>
        <taxon>Gammaproteobacteria</taxon>
        <taxon>Enterobacterales</taxon>
        <taxon>Enterobacteriaceae</taxon>
        <taxon>Klebsiella/Raoultella group</taxon>
        <taxon>Klebsiella</taxon>
        <taxon>Klebsiella pneumoniae complex</taxon>
    </lineage>
</organism>
<name>A0A1B1LQG3_KLEPN</name>
<protein>
    <submittedName>
        <fullName evidence="1">Uncharacterized protein</fullName>
    </submittedName>
</protein>
<keyword evidence="1" id="KW-0614">Plasmid</keyword>
<dbReference type="AlphaFoldDB" id="A0A1B1LQG3"/>